<organism evidence="1">
    <name type="scientific">Chlorophytum comosum</name>
    <name type="common">Spider plant</name>
    <name type="synonym">Anthericum comosum</name>
    <dbReference type="NCBI Taxonomy" id="34182"/>
    <lineage>
        <taxon>Eukaryota</taxon>
        <taxon>Viridiplantae</taxon>
        <taxon>Streptophyta</taxon>
        <taxon>Embryophyta</taxon>
        <taxon>Tracheophyta</taxon>
        <taxon>Spermatophyta</taxon>
        <taxon>Magnoliopsida</taxon>
        <taxon>Liliopsida</taxon>
        <taxon>Asparagales</taxon>
        <taxon>Asparagaceae</taxon>
        <taxon>Agavoideae</taxon>
        <taxon>Chlorophytum</taxon>
    </lineage>
</organism>
<geneLocation type="chloroplast" evidence="1"/>
<dbReference type="AlphaFoldDB" id="A0A890CJ45"/>
<reference evidence="1" key="2">
    <citation type="journal article" date="2020" name="Mitochondrial DNA Part B Resour">
        <title>Characterization of the complete chloroplast genome of Chlorophytum comosum (Liliaceae).</title>
        <authorList>
            <person name="Peng Y.J."/>
            <person name="Cui X.Y."/>
            <person name="Tan M.C."/>
            <person name="Hu L."/>
            <person name="Ruan H.Y."/>
            <person name="Shao Y.Y."/>
            <person name="Song E.L."/>
            <person name="Tang Y.J."/>
        </authorList>
    </citation>
    <scope>NUCLEOTIDE SEQUENCE</scope>
</reference>
<evidence type="ECO:0000313" key="1">
    <source>
        <dbReference type="EMBL" id="QRG31951.1"/>
    </source>
</evidence>
<dbReference type="GO" id="GO:0005840">
    <property type="term" value="C:ribosome"/>
    <property type="evidence" value="ECO:0007669"/>
    <property type="project" value="UniProtKB-KW"/>
</dbReference>
<dbReference type="EMBL" id="MN871944">
    <property type="protein sequence ID" value="QRG31951.1"/>
    <property type="molecule type" value="Genomic_DNA"/>
</dbReference>
<proteinExistence type="predicted"/>
<keyword evidence="1" id="KW-0689">Ribosomal protein</keyword>
<sequence length="105" mass="12555">MTYSNQGLSKDPTIANNGYGQNFLVMKESESFFFSCSPKKFVKFFWKKLHFWEVLCQNSVYDKKWAIYFLFPKKKSRRLCNAYSQTLRLHSSDIFCFSVHLRILI</sequence>
<accession>A0A890CJ45</accession>
<keyword evidence="1" id="KW-0934">Plastid</keyword>
<gene>
    <name evidence="1" type="primary">rps19</name>
</gene>
<keyword evidence="1" id="KW-0687">Ribonucleoprotein</keyword>
<protein>
    <submittedName>
        <fullName evidence="1">Ribosomal protein S19</fullName>
    </submittedName>
</protein>
<keyword evidence="1" id="KW-0150">Chloroplast</keyword>
<reference evidence="1" key="1">
    <citation type="submission" date="2019-12" db="EMBL/GenBank/DDBJ databases">
        <authorList>
            <person name="Peng Y."/>
            <person name="Cui X."/>
            <person name="Tan M."/>
            <person name="Hu L."/>
            <person name="Ruan H."/>
            <person name="Shao Y."/>
        </authorList>
    </citation>
    <scope>NUCLEOTIDE SEQUENCE</scope>
</reference>
<name>A0A890CJ45_CHLCM</name>